<evidence type="ECO:0000256" key="5">
    <source>
        <dbReference type="ARBA" id="ARBA00023295"/>
    </source>
</evidence>
<evidence type="ECO:0000256" key="3">
    <source>
        <dbReference type="ARBA" id="ARBA00012663"/>
    </source>
</evidence>
<keyword evidence="5" id="KW-0326">Glycosidase</keyword>
<dbReference type="OrthoDB" id="9763537at2"/>
<evidence type="ECO:0000256" key="1">
    <source>
        <dbReference type="ARBA" id="ARBA00001231"/>
    </source>
</evidence>
<dbReference type="InterPro" id="IPR015883">
    <property type="entry name" value="Glyco_hydro_20_cat"/>
</dbReference>
<dbReference type="Gene3D" id="3.20.20.80">
    <property type="entry name" value="Glycosidases"/>
    <property type="match status" value="1"/>
</dbReference>
<feature type="active site" description="Proton donor" evidence="6">
    <location>
        <position position="301"/>
    </location>
</feature>
<organism evidence="9 10">
    <name type="scientific">Paenibacillus rhizophilus</name>
    <dbReference type="NCBI Taxonomy" id="1850366"/>
    <lineage>
        <taxon>Bacteria</taxon>
        <taxon>Bacillati</taxon>
        <taxon>Bacillota</taxon>
        <taxon>Bacilli</taxon>
        <taxon>Bacillales</taxon>
        <taxon>Paenibacillaceae</taxon>
        <taxon>Paenibacillus</taxon>
    </lineage>
</organism>
<dbReference type="Pfam" id="PF02838">
    <property type="entry name" value="Glyco_hydro_20b"/>
    <property type="match status" value="1"/>
</dbReference>
<dbReference type="InterPro" id="IPR017853">
    <property type="entry name" value="GH"/>
</dbReference>
<evidence type="ECO:0000259" key="7">
    <source>
        <dbReference type="Pfam" id="PF00728"/>
    </source>
</evidence>
<dbReference type="InterPro" id="IPR029018">
    <property type="entry name" value="Hex-like_dom2"/>
</dbReference>
<sequence length="645" mass="71876">MSLSKPFQSLVLLPIPKEMTFRPGSYRVSRGDKIALAGPADKPALPAARTVQDAVSKHLGLYLQISIGVRPGSPCACIFTQNPNLGDQTYELSVTETGVLITYSSPQAAFYAAATLKQLIQQTGGVLPCLHIADEPDFPARGLMIDISRNKIPKLETLRRIVDLMADLKLNQLQLYIEGTPFSYESFPGVWELETPISGEEILELDEYCRERCIELVPNQNSFGHMEGWLSRPEFNHLAEIPEGFMMPEGMYDSDLYPNGHAMRPGTFYTEATEATGLLEKMYDDLLPYFSSGMFNVGCDETYELGTGRSQSAAESQGKGRLYLSFLLKIAELVRKRGKTMQFWGDIILQHPELIPHLPKDIIAMEWGYTAEHPFEADTQKFSAAGIPFYVCPGTSSWNSITGRTENMLANLRSAAVHGKNNGAIGYLITDWGDNGHWQHLPVSYAGFVYGAALAWSADASLDADIAGYMDSFLFADTSGHTGRLLLDLGNYYRLESGNPHHNDTEMSMLLRSDLDNMRLTDKLPDENLHRLKAYIEEIEERLGGLSPHCDDAGLILEELRNSVHFVKHSIRLAFLKRRLAANDPLSPAEIGELKQDLDLLLLQYRLLWCERNRMGGLEQSVSRLVRLRGQYEALESVLAAGPSA</sequence>
<comment type="catalytic activity">
    <reaction evidence="1">
        <text>Hydrolysis of terminal non-reducing N-acetyl-D-hexosamine residues in N-acetyl-beta-D-hexosaminides.</text>
        <dbReference type="EC" id="3.2.1.52"/>
    </reaction>
</comment>
<evidence type="ECO:0000256" key="2">
    <source>
        <dbReference type="ARBA" id="ARBA00006285"/>
    </source>
</evidence>
<dbReference type="GO" id="GO:0004563">
    <property type="term" value="F:beta-N-acetylhexosaminidase activity"/>
    <property type="evidence" value="ECO:0007669"/>
    <property type="project" value="UniProtKB-EC"/>
</dbReference>
<comment type="similarity">
    <text evidence="2">Belongs to the glycosyl hydrolase 20 family.</text>
</comment>
<dbReference type="Gene3D" id="3.30.379.10">
    <property type="entry name" value="Chitobiase/beta-hexosaminidase domain 2-like"/>
    <property type="match status" value="1"/>
</dbReference>
<evidence type="ECO:0000256" key="4">
    <source>
        <dbReference type="ARBA" id="ARBA00022801"/>
    </source>
</evidence>
<dbReference type="EC" id="3.2.1.52" evidence="3"/>
<dbReference type="RefSeq" id="WP_124696778.1">
    <property type="nucleotide sequence ID" value="NZ_JBHUFE010000005.1"/>
</dbReference>
<dbReference type="CDD" id="cd06565">
    <property type="entry name" value="GH20_GcnA-like"/>
    <property type="match status" value="1"/>
</dbReference>
<reference evidence="9 10" key="1">
    <citation type="submission" date="2018-11" db="EMBL/GenBank/DDBJ databases">
        <title>Genome sequence of strain 7197.</title>
        <authorList>
            <person name="Gao J."/>
            <person name="Sun J."/>
        </authorList>
    </citation>
    <scope>NUCLEOTIDE SEQUENCE [LARGE SCALE GENOMIC DNA]</scope>
    <source>
        <strain evidence="9 10">7197</strain>
    </source>
</reference>
<dbReference type="GO" id="GO:0030203">
    <property type="term" value="P:glycosaminoglycan metabolic process"/>
    <property type="evidence" value="ECO:0007669"/>
    <property type="project" value="TreeGrafter"/>
</dbReference>
<dbReference type="PANTHER" id="PTHR22600:SF57">
    <property type="entry name" value="BETA-N-ACETYLHEXOSAMINIDASE"/>
    <property type="match status" value="1"/>
</dbReference>
<dbReference type="PANTHER" id="PTHR22600">
    <property type="entry name" value="BETA-HEXOSAMINIDASE"/>
    <property type="match status" value="1"/>
</dbReference>
<feature type="domain" description="Glycoside hydrolase family 20 catalytic" evidence="7">
    <location>
        <begin position="138"/>
        <end position="392"/>
    </location>
</feature>
<evidence type="ECO:0000256" key="6">
    <source>
        <dbReference type="PIRSR" id="PIRSR625705-1"/>
    </source>
</evidence>
<dbReference type="AlphaFoldDB" id="A0A3N9PXD2"/>
<protein>
    <recommendedName>
        <fullName evidence="3">beta-N-acetylhexosaminidase</fullName>
        <ecNumber evidence="3">3.2.1.52</ecNumber>
    </recommendedName>
</protein>
<evidence type="ECO:0000313" key="10">
    <source>
        <dbReference type="Proteomes" id="UP000282529"/>
    </source>
</evidence>
<accession>A0A3N9PXD2</accession>
<keyword evidence="4 9" id="KW-0378">Hydrolase</keyword>
<dbReference type="InterPro" id="IPR015882">
    <property type="entry name" value="HEX_bac_N"/>
</dbReference>
<dbReference type="InterPro" id="IPR025705">
    <property type="entry name" value="Beta_hexosaminidase_sua/sub"/>
</dbReference>
<evidence type="ECO:0000259" key="8">
    <source>
        <dbReference type="Pfam" id="PF02838"/>
    </source>
</evidence>
<dbReference type="SUPFAM" id="SSF51445">
    <property type="entry name" value="(Trans)glycosidases"/>
    <property type="match status" value="1"/>
</dbReference>
<dbReference type="GO" id="GO:0016020">
    <property type="term" value="C:membrane"/>
    <property type="evidence" value="ECO:0007669"/>
    <property type="project" value="TreeGrafter"/>
</dbReference>
<comment type="caution">
    <text evidence="9">The sequence shown here is derived from an EMBL/GenBank/DDBJ whole genome shotgun (WGS) entry which is preliminary data.</text>
</comment>
<proteinExistence type="inferred from homology"/>
<dbReference type="EMBL" id="RQPI01000011">
    <property type="protein sequence ID" value="RQW09856.1"/>
    <property type="molecule type" value="Genomic_DNA"/>
</dbReference>
<dbReference type="Pfam" id="PF00728">
    <property type="entry name" value="Glyco_hydro_20"/>
    <property type="match status" value="1"/>
</dbReference>
<name>A0A3N9PXD2_9BACL</name>
<dbReference type="SUPFAM" id="SSF55545">
    <property type="entry name" value="beta-N-acetylhexosaminidase-like domain"/>
    <property type="match status" value="1"/>
</dbReference>
<gene>
    <name evidence="9" type="ORF">EH198_17365</name>
</gene>
<dbReference type="GO" id="GO:0005975">
    <property type="term" value="P:carbohydrate metabolic process"/>
    <property type="evidence" value="ECO:0007669"/>
    <property type="project" value="InterPro"/>
</dbReference>
<evidence type="ECO:0000313" key="9">
    <source>
        <dbReference type="EMBL" id="RQW09856.1"/>
    </source>
</evidence>
<feature type="domain" description="Beta-hexosaminidase bacterial type N-terminal" evidence="8">
    <location>
        <begin position="12"/>
        <end position="134"/>
    </location>
</feature>
<dbReference type="Proteomes" id="UP000282529">
    <property type="component" value="Unassembled WGS sequence"/>
</dbReference>
<dbReference type="PRINTS" id="PR00738">
    <property type="entry name" value="GLHYDRLASE20"/>
</dbReference>
<keyword evidence="10" id="KW-1185">Reference proteome</keyword>